<dbReference type="Gene3D" id="3.40.50.2000">
    <property type="entry name" value="Glycogen Phosphorylase B"/>
    <property type="match status" value="2"/>
</dbReference>
<gene>
    <name evidence="2" type="ORF">FYJ85_07300</name>
</gene>
<dbReference type="EMBL" id="VUNS01000006">
    <property type="protein sequence ID" value="MST96852.1"/>
    <property type="molecule type" value="Genomic_DNA"/>
</dbReference>
<comment type="caution">
    <text evidence="2">The sequence shown here is derived from an EMBL/GenBank/DDBJ whole genome shotgun (WGS) entry which is preliminary data.</text>
</comment>
<name>A0A844G1Q8_9BACT</name>
<sequence>MRKNILIVCDAFPPDFAPRMGYMCKYLSAAGWHFHVLLSEHDESGKRDYGHLAGFAEVHRIPRRKHGRFRLFLNRICSRFVPPAVPFADRQAMLDTGRRVIRERDIELVVASSYTTWPLPLAGQLARESGLPLLVDLRDIQEQWPDKGVWYRLQRGMHLRHLLKCRNRVLREAAAVTTVSEWHQKTLSAFNSRTELIFNGFDPELFRPEPPRASRVFKIVYAGTIGALSFRDPELLFAACARLVKAGIISPDKFKIQFYSENGAERLLEELLLRYPIREYLDFPGYVSPQEVPGVVGDAQILLLLANRGKGGNPTGIMSTKLFEYLAVNRPLLLVRSDEDCLELEIRRTRAGAACRTVEEVQEFLEKHYRYWQENGCTVGSTDLAACDKYSRRTQADQFAVLFEALIAGRSLK</sequence>
<proteinExistence type="predicted"/>
<dbReference type="Proteomes" id="UP000435649">
    <property type="component" value="Unassembled WGS sequence"/>
</dbReference>
<dbReference type="InterPro" id="IPR028098">
    <property type="entry name" value="Glyco_trans_4-like_N"/>
</dbReference>
<dbReference type="AlphaFoldDB" id="A0A844G1Q8"/>
<evidence type="ECO:0000313" key="3">
    <source>
        <dbReference type="Proteomes" id="UP000435649"/>
    </source>
</evidence>
<accession>A0A844G1Q8</accession>
<dbReference type="GO" id="GO:0016757">
    <property type="term" value="F:glycosyltransferase activity"/>
    <property type="evidence" value="ECO:0007669"/>
    <property type="project" value="UniProtKB-ARBA"/>
</dbReference>
<evidence type="ECO:0000313" key="2">
    <source>
        <dbReference type="EMBL" id="MST96852.1"/>
    </source>
</evidence>
<dbReference type="SUPFAM" id="SSF53756">
    <property type="entry name" value="UDP-Glycosyltransferase/glycogen phosphorylase"/>
    <property type="match status" value="1"/>
</dbReference>
<evidence type="ECO:0000259" key="1">
    <source>
        <dbReference type="Pfam" id="PF13579"/>
    </source>
</evidence>
<reference evidence="2 3" key="1">
    <citation type="submission" date="2019-08" db="EMBL/GenBank/DDBJ databases">
        <title>In-depth cultivation of the pig gut microbiome towards novel bacterial diversity and tailored functional studies.</title>
        <authorList>
            <person name="Wylensek D."/>
            <person name="Hitch T.C.A."/>
            <person name="Clavel T."/>
        </authorList>
    </citation>
    <scope>NUCLEOTIDE SEQUENCE [LARGE SCALE GENOMIC DNA]</scope>
    <source>
        <strain evidence="2 3">BBE-744-WT-12</strain>
    </source>
</reference>
<keyword evidence="3" id="KW-1185">Reference proteome</keyword>
<dbReference type="Pfam" id="PF13579">
    <property type="entry name" value="Glyco_trans_4_4"/>
    <property type="match status" value="1"/>
</dbReference>
<dbReference type="RefSeq" id="WP_154417617.1">
    <property type="nucleotide sequence ID" value="NZ_VUNS01000006.1"/>
</dbReference>
<protein>
    <submittedName>
        <fullName evidence="2">Glycosyltransferase family 4 protein</fullName>
    </submittedName>
</protein>
<organism evidence="2 3">
    <name type="scientific">Victivallis lenta</name>
    <dbReference type="NCBI Taxonomy" id="2606640"/>
    <lineage>
        <taxon>Bacteria</taxon>
        <taxon>Pseudomonadati</taxon>
        <taxon>Lentisphaerota</taxon>
        <taxon>Lentisphaeria</taxon>
        <taxon>Victivallales</taxon>
        <taxon>Victivallaceae</taxon>
        <taxon>Victivallis</taxon>
    </lineage>
</organism>
<keyword evidence="2" id="KW-0808">Transferase</keyword>
<feature type="domain" description="Glycosyltransferase subfamily 4-like N-terminal" evidence="1">
    <location>
        <begin position="19"/>
        <end position="193"/>
    </location>
</feature>